<evidence type="ECO:0000313" key="3">
    <source>
        <dbReference type="Proteomes" id="UP000295662"/>
    </source>
</evidence>
<accession>A0A4R7RN20</accession>
<dbReference type="Pfam" id="PF07883">
    <property type="entry name" value="Cupin_2"/>
    <property type="match status" value="1"/>
</dbReference>
<protein>
    <submittedName>
        <fullName evidence="2">Cupin domain-containing protein</fullName>
    </submittedName>
</protein>
<dbReference type="Gene3D" id="2.60.120.10">
    <property type="entry name" value="Jelly Rolls"/>
    <property type="match status" value="1"/>
</dbReference>
<dbReference type="InterPro" id="IPR013096">
    <property type="entry name" value="Cupin_2"/>
</dbReference>
<comment type="caution">
    <text evidence="2">The sequence shown here is derived from an EMBL/GenBank/DDBJ whole genome shotgun (WGS) entry which is preliminary data.</text>
</comment>
<dbReference type="EMBL" id="SOCA01000009">
    <property type="protein sequence ID" value="TDU66125.1"/>
    <property type="molecule type" value="Genomic_DNA"/>
</dbReference>
<dbReference type="AlphaFoldDB" id="A0A4R7RN20"/>
<name>A0A4R7RN20_9BACT</name>
<evidence type="ECO:0000313" key="2">
    <source>
        <dbReference type="EMBL" id="TDU66125.1"/>
    </source>
</evidence>
<dbReference type="CDD" id="cd20295">
    <property type="entry name" value="cupin_Pac13-like"/>
    <property type="match status" value="1"/>
</dbReference>
<reference evidence="2 3" key="1">
    <citation type="submission" date="2019-03" db="EMBL/GenBank/DDBJ databases">
        <title>Genomic Encyclopedia of Archaeal and Bacterial Type Strains, Phase II (KMG-II): from individual species to whole genera.</title>
        <authorList>
            <person name="Goeker M."/>
        </authorList>
    </citation>
    <scope>NUCLEOTIDE SEQUENCE [LARGE SCALE GENOMIC DNA]</scope>
    <source>
        <strain evidence="2 3">ATCC 25309</strain>
    </source>
</reference>
<dbReference type="InterPro" id="IPR014710">
    <property type="entry name" value="RmlC-like_jellyroll"/>
</dbReference>
<gene>
    <name evidence="2" type="ORF">EI77_03862</name>
</gene>
<organism evidence="2 3">
    <name type="scientific">Prosthecobacter fusiformis</name>
    <dbReference type="NCBI Taxonomy" id="48464"/>
    <lineage>
        <taxon>Bacteria</taxon>
        <taxon>Pseudomonadati</taxon>
        <taxon>Verrucomicrobiota</taxon>
        <taxon>Verrucomicrobiia</taxon>
        <taxon>Verrucomicrobiales</taxon>
        <taxon>Verrucomicrobiaceae</taxon>
        <taxon>Prosthecobacter</taxon>
    </lineage>
</organism>
<dbReference type="SUPFAM" id="SSF51182">
    <property type="entry name" value="RmlC-like cupins"/>
    <property type="match status" value="1"/>
</dbReference>
<dbReference type="OrthoDB" id="287918at2"/>
<evidence type="ECO:0000259" key="1">
    <source>
        <dbReference type="Pfam" id="PF07883"/>
    </source>
</evidence>
<keyword evidence="3" id="KW-1185">Reference proteome</keyword>
<sequence>MAIMSEPRYAVAQLDEITPTPCPCGQARRAFKEPWNTLATVHLTDIHADAKLHYHKKMTEIYIVLEGEGYLELDGERIPLKPMTSVMIRPGCVHRAVGNLRIINVPMPPFDPADEFEVEG</sequence>
<dbReference type="Proteomes" id="UP000295662">
    <property type="component" value="Unassembled WGS sequence"/>
</dbReference>
<proteinExistence type="predicted"/>
<feature type="domain" description="Cupin type-2" evidence="1">
    <location>
        <begin position="48"/>
        <end position="96"/>
    </location>
</feature>
<dbReference type="InterPro" id="IPR011051">
    <property type="entry name" value="RmlC_Cupin_sf"/>
</dbReference>